<keyword evidence="4 8" id="KW-0028">Amino-acid biosynthesis</keyword>
<evidence type="ECO:0000256" key="5">
    <source>
        <dbReference type="ARBA" id="ARBA00023154"/>
    </source>
</evidence>
<dbReference type="SUPFAM" id="SSF54506">
    <property type="entry name" value="Diaminopimelate epimerase-like"/>
    <property type="match status" value="2"/>
</dbReference>
<evidence type="ECO:0000256" key="7">
    <source>
        <dbReference type="ARBA" id="ARBA00051712"/>
    </source>
</evidence>
<dbReference type="PROSITE" id="PS01326">
    <property type="entry name" value="DAP_EPIMERASE"/>
    <property type="match status" value="1"/>
</dbReference>
<dbReference type="PANTHER" id="PTHR31689:SF0">
    <property type="entry name" value="DIAMINOPIMELATE EPIMERASE"/>
    <property type="match status" value="1"/>
</dbReference>
<feature type="binding site" evidence="8">
    <location>
        <position position="19"/>
    </location>
    <ligand>
        <name>substrate</name>
    </ligand>
</feature>
<feature type="active site" description="Proton donor" evidence="8">
    <location>
        <position position="81"/>
    </location>
</feature>
<evidence type="ECO:0000256" key="3">
    <source>
        <dbReference type="ARBA" id="ARBA00013080"/>
    </source>
</evidence>
<comment type="subunit">
    <text evidence="8">Homodimer.</text>
</comment>
<dbReference type="GO" id="GO:0009089">
    <property type="term" value="P:lysine biosynthetic process via diaminopimelate"/>
    <property type="evidence" value="ECO:0007669"/>
    <property type="project" value="UniProtKB-UniRule"/>
</dbReference>
<gene>
    <name evidence="8" type="primary">dapF</name>
    <name evidence="10" type="ORF">AJ81_07065</name>
</gene>
<dbReference type="Proteomes" id="UP000077469">
    <property type="component" value="Chromosome"/>
</dbReference>
<evidence type="ECO:0000256" key="1">
    <source>
        <dbReference type="ARBA" id="ARBA00005196"/>
    </source>
</evidence>
<feature type="site" description="Could be important to modulate the pK values of the two catalytic cysteine residues" evidence="8">
    <location>
        <position position="209"/>
    </location>
</feature>
<evidence type="ECO:0000256" key="4">
    <source>
        <dbReference type="ARBA" id="ARBA00022605"/>
    </source>
</evidence>
<organism evidence="10 11">
    <name type="scientific">Pseudothermotoga hypogea DSM 11164 = NBRC 106472</name>
    <dbReference type="NCBI Taxonomy" id="1123384"/>
    <lineage>
        <taxon>Bacteria</taxon>
        <taxon>Thermotogati</taxon>
        <taxon>Thermotogota</taxon>
        <taxon>Thermotogae</taxon>
        <taxon>Thermotogales</taxon>
        <taxon>Thermotogaceae</taxon>
        <taxon>Pseudothermotoga</taxon>
    </lineage>
</organism>
<feature type="binding site" evidence="8">
    <location>
        <position position="191"/>
    </location>
    <ligand>
        <name>substrate</name>
    </ligand>
</feature>
<evidence type="ECO:0000256" key="6">
    <source>
        <dbReference type="ARBA" id="ARBA00023235"/>
    </source>
</evidence>
<feature type="active site" evidence="9">
    <location>
        <position position="81"/>
    </location>
</feature>
<keyword evidence="5 8" id="KW-0457">Lysine biosynthesis</keyword>
<dbReference type="KEGG" id="phy:AJ81_07065"/>
<dbReference type="UniPathway" id="UPA00034">
    <property type="reaction ID" value="UER00025"/>
</dbReference>
<dbReference type="PATRIC" id="fig|1123384.7.peg.1419"/>
<comment type="catalytic activity">
    <reaction evidence="7 8">
        <text>(2S,6S)-2,6-diaminopimelate = meso-2,6-diaminopimelate</text>
        <dbReference type="Rhea" id="RHEA:15393"/>
        <dbReference type="ChEBI" id="CHEBI:57609"/>
        <dbReference type="ChEBI" id="CHEBI:57791"/>
        <dbReference type="EC" id="5.1.1.7"/>
    </reaction>
</comment>
<dbReference type="InterPro" id="IPR018510">
    <property type="entry name" value="DAP_epimerase_AS"/>
</dbReference>
<feature type="binding site" evidence="8">
    <location>
        <begin position="82"/>
        <end position="83"/>
    </location>
    <ligand>
        <name>substrate</name>
    </ligand>
</feature>
<keyword evidence="8" id="KW-0963">Cytoplasm</keyword>
<accession>A0A0X1KRQ6</accession>
<dbReference type="Gene3D" id="3.10.310.10">
    <property type="entry name" value="Diaminopimelate Epimerase, Chain A, domain 1"/>
    <property type="match status" value="2"/>
</dbReference>
<comment type="similarity">
    <text evidence="2 8">Belongs to the diaminopimelate epimerase family.</text>
</comment>
<feature type="binding site" evidence="8">
    <location>
        <begin position="220"/>
        <end position="221"/>
    </location>
    <ligand>
        <name>substrate</name>
    </ligand>
</feature>
<proteinExistence type="inferred from homology"/>
<dbReference type="NCBIfam" id="TIGR00652">
    <property type="entry name" value="DapF"/>
    <property type="match status" value="1"/>
</dbReference>
<evidence type="ECO:0000313" key="11">
    <source>
        <dbReference type="Proteomes" id="UP000077469"/>
    </source>
</evidence>
<evidence type="ECO:0000313" key="10">
    <source>
        <dbReference type="EMBL" id="AJC73987.1"/>
    </source>
</evidence>
<reference evidence="10 11" key="1">
    <citation type="submission" date="2014-01" db="EMBL/GenBank/DDBJ databases">
        <title>Genome sequencing of Thermotog hypogea.</title>
        <authorList>
            <person name="Zhang X."/>
            <person name="Alvare G."/>
            <person name="Fristensky B."/>
            <person name="Chen L."/>
            <person name="Suen T."/>
            <person name="Chen Q."/>
            <person name="Ma K."/>
        </authorList>
    </citation>
    <scope>NUCLEOTIDE SEQUENCE [LARGE SCALE GENOMIC DNA]</scope>
    <source>
        <strain evidence="10 11">DSM 11164</strain>
    </source>
</reference>
<protein>
    <recommendedName>
        <fullName evidence="3 8">Diaminopimelate epimerase</fullName>
        <shortName evidence="8">DAP epimerase</shortName>
        <ecNumber evidence="3 8">5.1.1.7</ecNumber>
    </recommendedName>
    <alternativeName>
        <fullName evidence="8">PLP-independent amino acid racemase</fullName>
    </alternativeName>
</protein>
<name>A0A0X1KRQ6_9THEM</name>
<comment type="subcellular location">
    <subcellularLocation>
        <location evidence="8">Cytoplasm</location>
    </subcellularLocation>
</comment>
<comment type="function">
    <text evidence="8">Catalyzes the stereoinversion of LL-2,6-diaminopimelate (L,L-DAP) to meso-diaminopimelate (meso-DAP), a precursor of L-lysine and an essential component of the bacterial peptidoglycan.</text>
</comment>
<dbReference type="PaxDb" id="1123384-AJ81_07065"/>
<keyword evidence="11" id="KW-1185">Reference proteome</keyword>
<evidence type="ECO:0000256" key="8">
    <source>
        <dbReference type="HAMAP-Rule" id="MF_00197"/>
    </source>
</evidence>
<comment type="caution">
    <text evidence="8">Lacks conserved residue(s) required for the propagation of feature annotation.</text>
</comment>
<dbReference type="EC" id="5.1.1.7" evidence="3 8"/>
<dbReference type="AlphaFoldDB" id="A0A0X1KRQ6"/>
<evidence type="ECO:0000256" key="9">
    <source>
        <dbReference type="PROSITE-ProRule" id="PRU10125"/>
    </source>
</evidence>
<feature type="binding site" evidence="8">
    <location>
        <begin position="209"/>
        <end position="210"/>
    </location>
    <ligand>
        <name>substrate</name>
    </ligand>
</feature>
<dbReference type="InterPro" id="IPR001653">
    <property type="entry name" value="DAP_epimerase_DapF"/>
</dbReference>
<dbReference type="PANTHER" id="PTHR31689">
    <property type="entry name" value="DIAMINOPIMELATE EPIMERASE, CHLOROPLASTIC"/>
    <property type="match status" value="1"/>
</dbReference>
<keyword evidence="6 8" id="KW-0413">Isomerase</keyword>
<dbReference type="Pfam" id="PF01678">
    <property type="entry name" value="DAP_epimerase"/>
    <property type="match status" value="2"/>
</dbReference>
<evidence type="ECO:0000256" key="2">
    <source>
        <dbReference type="ARBA" id="ARBA00010219"/>
    </source>
</evidence>
<dbReference type="GO" id="GO:0005829">
    <property type="term" value="C:cytosol"/>
    <property type="evidence" value="ECO:0007669"/>
    <property type="project" value="TreeGrafter"/>
</dbReference>
<comment type="pathway">
    <text evidence="1 8">Amino-acid biosynthesis; L-lysine biosynthesis via DAP pathway; DL-2,6-diaminopimelate from LL-2,6-diaminopimelate: step 1/1.</text>
</comment>
<feature type="binding site" evidence="8">
    <location>
        <position position="72"/>
    </location>
    <ligand>
        <name>substrate</name>
    </ligand>
</feature>
<dbReference type="EMBL" id="CP007141">
    <property type="protein sequence ID" value="AJC73987.1"/>
    <property type="molecule type" value="Genomic_DNA"/>
</dbReference>
<dbReference type="STRING" id="1123384.AJ81_07065"/>
<feature type="site" description="Could be important to modulate the pK values of the two catalytic cysteine residues" evidence="8">
    <location>
        <position position="156"/>
    </location>
</feature>
<dbReference type="GO" id="GO:0008837">
    <property type="term" value="F:diaminopimelate epimerase activity"/>
    <property type="evidence" value="ECO:0007669"/>
    <property type="project" value="UniProtKB-UniRule"/>
</dbReference>
<dbReference type="HAMAP" id="MF_00197">
    <property type="entry name" value="DAP_epimerase"/>
    <property type="match status" value="1"/>
</dbReference>
<sequence>MGGFLTVKIKFFKMNGAGNDFIVIDNRENALKDFDISHFVRMVCRRGKSIGADGLMLLERSDSADFKMRYFNSDGSEGEMCGNGARCIARFANLMNVAKEHMRFETIAGIHEAVIVGEEVQIMFPDLKVNDFKLLQRHDFGFGPIEYHFGTVGVPHVVIFRGDVESMEDELLLNWGRKIRYALDVFPRGTNVNFVKVVGPSHIIVRTYERGVENETLACGTGSIASSIVSFLIHAVEPPVTVKVRGGELKVGFERCADEFKNVYLQGDARVVAEGYILPDAWKE</sequence>
<feature type="active site" description="Proton acceptor" evidence="8">
    <location>
        <position position="219"/>
    </location>
</feature>